<dbReference type="RefSeq" id="WP_111288496.1">
    <property type="nucleotide sequence ID" value="NZ_CP147988.1"/>
</dbReference>
<dbReference type="SUPFAM" id="SSF55874">
    <property type="entry name" value="ATPase domain of HSP90 chaperone/DNA topoisomerase II/histidine kinase"/>
    <property type="match status" value="1"/>
</dbReference>
<proteinExistence type="predicted"/>
<keyword evidence="1" id="KW-0418">Kinase</keyword>
<accession>A0ABZ2QBR7</accession>
<gene>
    <name evidence="1" type="ORF">V6624_08125</name>
</gene>
<dbReference type="Proteomes" id="UP001447857">
    <property type="component" value="Chromosome"/>
</dbReference>
<organism evidence="1 2">
    <name type="scientific">Flavobacterium ginsenosidimutans</name>
    <dbReference type="NCBI Taxonomy" id="687844"/>
    <lineage>
        <taxon>Bacteria</taxon>
        <taxon>Pseudomonadati</taxon>
        <taxon>Bacteroidota</taxon>
        <taxon>Flavobacteriia</taxon>
        <taxon>Flavobacteriales</taxon>
        <taxon>Flavobacteriaceae</taxon>
        <taxon>Flavobacterium</taxon>
    </lineage>
</organism>
<dbReference type="InterPro" id="IPR036890">
    <property type="entry name" value="HATPase_C_sf"/>
</dbReference>
<dbReference type="GO" id="GO:0016301">
    <property type="term" value="F:kinase activity"/>
    <property type="evidence" value="ECO:0007669"/>
    <property type="project" value="UniProtKB-KW"/>
</dbReference>
<sequence length="300" mass="34670">MDSYTIFIKDIAKSHNQTLQVCDLLVKRYEENPNTILIIDFSNCEFIYPDYAILLLCTIKYIEHLGYTVSGNIKLDSNKSIVTYLAKMNFFENLNVKLPISLPKFNHNNAVQIQKYTSENQIEVLNRILKVLREKSAMHDNVYASLDYCFNEILDNVLNHTEEKVGWVVAQYFQNLNSIRLIVCDFGLGIHKSLNQKHNFTEEEAITKCIESGVTNGKGQGHGLFATASFIRLNKGWLSLISGKKKLNVSEKKTVVKDIPNWQGTCVYIRINTNVEVDYKEFTSQFYDYKKQVFENLFEN</sequence>
<keyword evidence="1" id="KW-0808">Transferase</keyword>
<reference evidence="1 2" key="1">
    <citation type="submission" date="2024-02" db="EMBL/GenBank/DDBJ databases">
        <title>complete genome of Flavobacterium ginsenosidimutans Str. YTB16.</title>
        <authorList>
            <person name="Wang Q."/>
        </authorList>
    </citation>
    <scope>NUCLEOTIDE SEQUENCE [LARGE SCALE GENOMIC DNA]</scope>
    <source>
        <strain evidence="1 2">YTB16</strain>
    </source>
</reference>
<dbReference type="EMBL" id="CP147988">
    <property type="protein sequence ID" value="WXK51595.1"/>
    <property type="molecule type" value="Genomic_DNA"/>
</dbReference>
<evidence type="ECO:0000313" key="1">
    <source>
        <dbReference type="EMBL" id="WXK51595.1"/>
    </source>
</evidence>
<evidence type="ECO:0000313" key="2">
    <source>
        <dbReference type="Proteomes" id="UP001447857"/>
    </source>
</evidence>
<keyword evidence="2" id="KW-1185">Reference proteome</keyword>
<name>A0ABZ2QBR7_9FLAO</name>
<dbReference type="Gene3D" id="3.30.565.10">
    <property type="entry name" value="Histidine kinase-like ATPase, C-terminal domain"/>
    <property type="match status" value="1"/>
</dbReference>
<protein>
    <submittedName>
        <fullName evidence="1">Sensor histidine kinase</fullName>
    </submittedName>
</protein>